<gene>
    <name evidence="8" type="ORF">J1605_012732</name>
</gene>
<dbReference type="InterPro" id="IPR023214">
    <property type="entry name" value="HAD_sf"/>
</dbReference>
<dbReference type="SMART" id="SM01127">
    <property type="entry name" value="DDHD"/>
    <property type="match status" value="1"/>
</dbReference>
<dbReference type="SMART" id="SM00775">
    <property type="entry name" value="LNS2"/>
    <property type="match status" value="1"/>
</dbReference>
<evidence type="ECO:0000256" key="3">
    <source>
        <dbReference type="ARBA" id="ARBA00022481"/>
    </source>
</evidence>
<dbReference type="InterPro" id="IPR004177">
    <property type="entry name" value="DDHD_dom"/>
</dbReference>
<dbReference type="GO" id="GO:0046872">
    <property type="term" value="F:metal ion binding"/>
    <property type="evidence" value="ECO:0007669"/>
    <property type="project" value="InterPro"/>
</dbReference>
<dbReference type="Pfam" id="PF02862">
    <property type="entry name" value="DDHD"/>
    <property type="match status" value="1"/>
</dbReference>
<feature type="compositionally biased region" description="Low complexity" evidence="6">
    <location>
        <begin position="1366"/>
        <end position="1382"/>
    </location>
</feature>
<organism evidence="8 9">
    <name type="scientific">Eschrichtius robustus</name>
    <name type="common">California gray whale</name>
    <name type="synonym">Eschrichtius gibbosus</name>
    <dbReference type="NCBI Taxonomy" id="9764"/>
    <lineage>
        <taxon>Eukaryota</taxon>
        <taxon>Metazoa</taxon>
        <taxon>Chordata</taxon>
        <taxon>Craniata</taxon>
        <taxon>Vertebrata</taxon>
        <taxon>Euteleostomi</taxon>
        <taxon>Mammalia</taxon>
        <taxon>Eutheria</taxon>
        <taxon>Laurasiatheria</taxon>
        <taxon>Artiodactyla</taxon>
        <taxon>Whippomorpha</taxon>
        <taxon>Cetacea</taxon>
        <taxon>Mysticeti</taxon>
        <taxon>Eschrichtiidae</taxon>
        <taxon>Eschrichtius</taxon>
    </lineage>
</organism>
<dbReference type="EMBL" id="JAIQCJ010002228">
    <property type="protein sequence ID" value="KAJ8779270.1"/>
    <property type="molecule type" value="Genomic_DNA"/>
</dbReference>
<comment type="subcellular location">
    <subcellularLocation>
        <location evidence="1">Endomembrane system</location>
        <topology evidence="1">Peripheral membrane protein</topology>
    </subcellularLocation>
</comment>
<dbReference type="PROSITE" id="PS51043">
    <property type="entry name" value="DDHD"/>
    <property type="match status" value="1"/>
</dbReference>
<dbReference type="Gene3D" id="3.40.50.1000">
    <property type="entry name" value="HAD superfamily/HAD-like"/>
    <property type="match status" value="1"/>
</dbReference>
<evidence type="ECO:0000256" key="4">
    <source>
        <dbReference type="ARBA" id="ARBA00022553"/>
    </source>
</evidence>
<feature type="compositionally biased region" description="Basic and acidic residues" evidence="6">
    <location>
        <begin position="674"/>
        <end position="684"/>
    </location>
</feature>
<feature type="domain" description="DDHD" evidence="7">
    <location>
        <begin position="752"/>
        <end position="996"/>
    </location>
</feature>
<dbReference type="GO" id="GO:0012505">
    <property type="term" value="C:endomembrane system"/>
    <property type="evidence" value="ECO:0007669"/>
    <property type="project" value="UniProtKB-SubCell"/>
</dbReference>
<dbReference type="SUPFAM" id="SSF56784">
    <property type="entry name" value="HAD-like"/>
    <property type="match status" value="1"/>
</dbReference>
<feature type="compositionally biased region" description="Low complexity" evidence="6">
    <location>
        <begin position="302"/>
        <end position="322"/>
    </location>
</feature>
<feature type="region of interest" description="Disordered" evidence="6">
    <location>
        <begin position="263"/>
        <end position="345"/>
    </location>
</feature>
<dbReference type="Gene3D" id="3.30.530.20">
    <property type="match status" value="1"/>
</dbReference>
<dbReference type="GO" id="GO:0035091">
    <property type="term" value="F:phosphatidylinositol binding"/>
    <property type="evidence" value="ECO:0007669"/>
    <property type="project" value="TreeGrafter"/>
</dbReference>
<dbReference type="FunFam" id="3.40.50.1000:FF:000173">
    <property type="entry name" value="Membrane-associated phosphatidylinositol transfer protein 2"/>
    <property type="match status" value="1"/>
</dbReference>
<name>A0AB34GKH2_ESCRO</name>
<dbReference type="CDD" id="cd08889">
    <property type="entry name" value="SRPBCC_PITPNM1-2_like"/>
    <property type="match status" value="1"/>
</dbReference>
<dbReference type="FunFam" id="3.30.530.20:FF:000001">
    <property type="entry name" value="Phosphatidylinositol transfer protein membrane associated 2"/>
    <property type="match status" value="1"/>
</dbReference>
<dbReference type="SUPFAM" id="SSF55961">
    <property type="entry name" value="Bet v1-like"/>
    <property type="match status" value="1"/>
</dbReference>
<dbReference type="GO" id="GO:0005737">
    <property type="term" value="C:cytoplasm"/>
    <property type="evidence" value="ECO:0007669"/>
    <property type="project" value="TreeGrafter"/>
</dbReference>
<feature type="compositionally biased region" description="Basic and acidic residues" evidence="6">
    <location>
        <begin position="263"/>
        <end position="275"/>
    </location>
</feature>
<keyword evidence="5" id="KW-0106">Calcium</keyword>
<feature type="region of interest" description="Disordered" evidence="6">
    <location>
        <begin position="1329"/>
        <end position="1382"/>
    </location>
</feature>
<dbReference type="GO" id="GO:0031210">
    <property type="term" value="F:phosphatidylcholine binding"/>
    <property type="evidence" value="ECO:0007669"/>
    <property type="project" value="TreeGrafter"/>
</dbReference>
<feature type="compositionally biased region" description="Low complexity" evidence="6">
    <location>
        <begin position="580"/>
        <end position="594"/>
    </location>
</feature>
<comment type="similarity">
    <text evidence="2">Belongs to the PtdIns transfer protein family. PI transfer class IIA subfamily.</text>
</comment>
<keyword evidence="9" id="KW-1185">Reference proteome</keyword>
<dbReference type="Pfam" id="PF02121">
    <property type="entry name" value="IP_trans"/>
    <property type="match status" value="1"/>
</dbReference>
<keyword evidence="4" id="KW-0597">Phosphoprotein</keyword>
<dbReference type="PANTHER" id="PTHR10658:SF41">
    <property type="entry name" value="MEMBRANE-ASSOCIATED PHOSPHATIDYLINOSITOL TRANSFER PROTEIN 2"/>
    <property type="match status" value="1"/>
</dbReference>
<feature type="compositionally biased region" description="Polar residues" evidence="6">
    <location>
        <begin position="595"/>
        <end position="606"/>
    </location>
</feature>
<evidence type="ECO:0000313" key="9">
    <source>
        <dbReference type="Proteomes" id="UP001159641"/>
    </source>
</evidence>
<dbReference type="InterPro" id="IPR031315">
    <property type="entry name" value="LNS2/PITP"/>
</dbReference>
<dbReference type="GO" id="GO:0008526">
    <property type="term" value="F:phosphatidylinositol transfer activity"/>
    <property type="evidence" value="ECO:0007669"/>
    <property type="project" value="TreeGrafter"/>
</dbReference>
<dbReference type="PRINTS" id="PR00391">
    <property type="entry name" value="PITRANSFER"/>
</dbReference>
<evidence type="ECO:0000259" key="7">
    <source>
        <dbReference type="PROSITE" id="PS51043"/>
    </source>
</evidence>
<proteinExistence type="inferred from homology"/>
<sequence length="1382" mass="153303">MIIKEYRIPLPMTVEEYRIAQLYMIQKKSRNETFGEGSGVEILENRPYTDGPGGSGQYTHKVYHVGMHIPSWFRSILPKAALRVVEESWNAYPYTRTRFTCPFVEKFSIDIETFYKTDAGENPNVFSLSPVEKNQLTIDFIDIVKDPVPPNEYKTEEDPKLFYSTKTQRGPLSENWIEEYKQQVFPIMCAYKLCKVEFRYWGMQSKIERFIHDTGLRKVMVRAHRQAWCWQDEWYGLNMDNIRELEKEAQLMLSRKMAQFNEDDKGAAELAKDEAPQDQAPREPPQPSSSGGEPLVGRGLKKQWSTSSKSSRSSKRGASPSRHSISEWRMQSIARDSDESSDDEFFDAHEDLSDSEEMFPKDITKWNSNDLMDKIESPEPEDTQDGLYRQSAPEFRVASSVEQLNIIEDEVSPPLAVPPSKIHVLLLLLHGGTILDTGAGDPGSKQGDTNTIATVFDTVMRVHYPSALGHLAIRLVPCPPICSAAFALVSDLSPYSHDEGCLSSSQDHIPLAALPLLATSSPHYQEAVATVIQRANLAYGDFIKSQEGVTFNGQVCLIGDCVGGILAYDALCCSNQTASESQSSSRRGSVASVQDTDLLSPGTTVNAAHGGNLESSRHLSRSNIDIPRSNGAEDPRQQLPRKRSDSSTYELDTIQQHQAFLSRWVARPPARGGGDSEGRLRSEDMDQIVPTANVRVLEAPRPSSWDPQTGPRLFSHEKALVGLHASVLRNEPSSRRSSSSTMLDGAGAVGKFDFEIADLFLFGCPLGLVLALRKTVIPSLDVFQLRPACQQVYNLFHPADPSASRLEPLLERRFHALPPLSIPRYQRYPLGDGCSTLLVQTVQRNPQLVLEGGPLVPLPHRDGFLETSIPVPALTWQDGPRPSPGSAESDALQAHNAVFQEHAAPSSPGTAPTARGFRRASEISIASQVSGMAESYTASSIAQIAAKWWGQKRIDYALYCPDALTAFPTVALPHLFHASYWESTDVVSFLLRQVMRHDNSSILELDGKEVSVFTPSKPREKWQRKRTHVKLRNVTANHRINDAVANEDGPQVLTGRFMYGPLDMVTLTGEKVDVHIMMQPPSGEWLYLDTLVTNSSGRVSYTIPETHRLGVGVYPVKMVVRGDHTFADSYITVLPKGTEFVVFSIDGSFAASVSIMGSDPKVRAGAVDVVRHWQDLGYLIIYVTGRPDMQKQRVVAWLAQHNFPHGVVSFCDGLVHDPLRHKANFLKLLISELHLRVHAAYGSTKDVAVYSSISLSPMQIYIVGRPTKKLQQQCQFITDGYAAHLAQLKYNHRARPARNAATRMALRKGSFGLPGQGDFLRSRNHLLRTISAQPSGPGHRHERTQSQADGEQRGQRSMSVAAGCWGRAMAGRPEPGAAAGPK</sequence>
<feature type="region of interest" description="Disordered" evidence="6">
    <location>
        <begin position="580"/>
        <end position="650"/>
    </location>
</feature>
<dbReference type="PANTHER" id="PTHR10658">
    <property type="entry name" value="PHOSPHATIDYLINOSITOL TRANSFER PROTEIN"/>
    <property type="match status" value="1"/>
</dbReference>
<evidence type="ECO:0000256" key="6">
    <source>
        <dbReference type="SAM" id="MobiDB-lite"/>
    </source>
</evidence>
<evidence type="ECO:0000256" key="1">
    <source>
        <dbReference type="ARBA" id="ARBA00004184"/>
    </source>
</evidence>
<evidence type="ECO:0000256" key="2">
    <source>
        <dbReference type="ARBA" id="ARBA00010316"/>
    </source>
</evidence>
<dbReference type="Proteomes" id="UP001159641">
    <property type="component" value="Unassembled WGS sequence"/>
</dbReference>
<evidence type="ECO:0000256" key="5">
    <source>
        <dbReference type="ARBA" id="ARBA00022837"/>
    </source>
</evidence>
<dbReference type="GO" id="GO:0008525">
    <property type="term" value="F:phosphatidylcholine transporter activity"/>
    <property type="evidence" value="ECO:0007669"/>
    <property type="project" value="TreeGrafter"/>
</dbReference>
<evidence type="ECO:0000313" key="8">
    <source>
        <dbReference type="EMBL" id="KAJ8779270.1"/>
    </source>
</evidence>
<protein>
    <recommendedName>
        <fullName evidence="7">DDHD domain-containing protein</fullName>
    </recommendedName>
</protein>
<comment type="caution">
    <text evidence="8">The sequence shown here is derived from an EMBL/GenBank/DDBJ whole genome shotgun (WGS) entry which is preliminary data.</text>
</comment>
<keyword evidence="3" id="KW-0488">Methylation</keyword>
<dbReference type="InterPro" id="IPR001666">
    <property type="entry name" value="PI_transfer"/>
</dbReference>
<feature type="region of interest" description="Disordered" evidence="6">
    <location>
        <begin position="664"/>
        <end position="685"/>
    </location>
</feature>
<reference evidence="8 9" key="1">
    <citation type="submission" date="2022-11" db="EMBL/GenBank/DDBJ databases">
        <title>Whole genome sequence of Eschrichtius robustus ER-17-0199.</title>
        <authorList>
            <person name="Bruniche-Olsen A."/>
            <person name="Black A.N."/>
            <person name="Fields C.J."/>
            <person name="Walden K."/>
            <person name="Dewoody J.A."/>
        </authorList>
    </citation>
    <scope>NUCLEOTIDE SEQUENCE [LARGE SCALE GENOMIC DNA]</scope>
    <source>
        <strain evidence="8">ER-17-0199</strain>
        <tissue evidence="8">Blubber</tissue>
    </source>
</reference>
<dbReference type="InterPro" id="IPR036412">
    <property type="entry name" value="HAD-like_sf"/>
</dbReference>
<dbReference type="InterPro" id="IPR023393">
    <property type="entry name" value="START-like_dom_sf"/>
</dbReference>
<accession>A0AB34GKH2</accession>
<dbReference type="Pfam" id="PF24694">
    <property type="entry name" value="LNS2_PITM1-3"/>
    <property type="match status" value="1"/>
</dbReference>
<dbReference type="Pfam" id="PF24695">
    <property type="entry name" value="PITM1-3"/>
    <property type="match status" value="1"/>
</dbReference>
<dbReference type="InterPro" id="IPR055261">
    <property type="entry name" value="PI_transfer_N"/>
</dbReference>